<evidence type="ECO:0000256" key="1">
    <source>
        <dbReference type="ARBA" id="ARBA00006783"/>
    </source>
</evidence>
<feature type="region of interest" description="Disordered" evidence="6">
    <location>
        <begin position="298"/>
        <end position="356"/>
    </location>
</feature>
<dbReference type="InterPro" id="IPR001005">
    <property type="entry name" value="SANT/Myb"/>
</dbReference>
<dbReference type="InterPro" id="IPR046955">
    <property type="entry name" value="PHR1-like"/>
</dbReference>
<reference evidence="9 10" key="1">
    <citation type="journal article" date="2024" name="Plant J.">
        <title>Genome sequences and population genomics reveal climatic adaptation and genomic divergence between two closely related sweetgum species.</title>
        <authorList>
            <person name="Xu W.Q."/>
            <person name="Ren C.Q."/>
            <person name="Zhang X.Y."/>
            <person name="Comes H.P."/>
            <person name="Liu X.H."/>
            <person name="Li Y.G."/>
            <person name="Kettle C.J."/>
            <person name="Jalonen R."/>
            <person name="Gaisberger H."/>
            <person name="Ma Y.Z."/>
            <person name="Qiu Y.X."/>
        </authorList>
    </citation>
    <scope>NUCLEOTIDE SEQUENCE [LARGE SCALE GENOMIC DNA]</scope>
    <source>
        <strain evidence="9">Hangzhou</strain>
    </source>
</reference>
<dbReference type="InterPro" id="IPR009057">
    <property type="entry name" value="Homeodomain-like_sf"/>
</dbReference>
<dbReference type="GO" id="GO:0003700">
    <property type="term" value="F:DNA-binding transcription factor activity"/>
    <property type="evidence" value="ECO:0007669"/>
    <property type="project" value="InterPro"/>
</dbReference>
<feature type="compositionally biased region" description="Basic and acidic residues" evidence="6">
    <location>
        <begin position="264"/>
        <end position="277"/>
    </location>
</feature>
<dbReference type="NCBIfam" id="TIGR01557">
    <property type="entry name" value="myb_SHAQKYF"/>
    <property type="match status" value="1"/>
</dbReference>
<feature type="region of interest" description="Disordered" evidence="6">
    <location>
        <begin position="222"/>
        <end position="283"/>
    </location>
</feature>
<keyword evidence="2" id="KW-0805">Transcription regulation</keyword>
<protein>
    <submittedName>
        <fullName evidence="9">Uncharacterized protein</fullName>
    </submittedName>
</protein>
<evidence type="ECO:0000313" key="10">
    <source>
        <dbReference type="Proteomes" id="UP001415857"/>
    </source>
</evidence>
<dbReference type="Pfam" id="PF00249">
    <property type="entry name" value="Myb_DNA-binding"/>
    <property type="match status" value="1"/>
</dbReference>
<organism evidence="9 10">
    <name type="scientific">Liquidambar formosana</name>
    <name type="common">Formosan gum</name>
    <dbReference type="NCBI Taxonomy" id="63359"/>
    <lineage>
        <taxon>Eukaryota</taxon>
        <taxon>Viridiplantae</taxon>
        <taxon>Streptophyta</taxon>
        <taxon>Embryophyta</taxon>
        <taxon>Tracheophyta</taxon>
        <taxon>Spermatophyta</taxon>
        <taxon>Magnoliopsida</taxon>
        <taxon>eudicotyledons</taxon>
        <taxon>Gunneridae</taxon>
        <taxon>Pentapetalae</taxon>
        <taxon>Saxifragales</taxon>
        <taxon>Altingiaceae</taxon>
        <taxon>Liquidambar</taxon>
    </lineage>
</organism>
<feature type="compositionally biased region" description="Polar residues" evidence="6">
    <location>
        <begin position="222"/>
        <end position="237"/>
    </location>
</feature>
<evidence type="ECO:0000256" key="6">
    <source>
        <dbReference type="SAM" id="MobiDB-lite"/>
    </source>
</evidence>
<evidence type="ECO:0000256" key="3">
    <source>
        <dbReference type="ARBA" id="ARBA00023054"/>
    </source>
</evidence>
<dbReference type="InterPro" id="IPR025756">
    <property type="entry name" value="Myb_CC_LHEQLE"/>
</dbReference>
<evidence type="ECO:0000313" key="9">
    <source>
        <dbReference type="EMBL" id="KAK9276965.1"/>
    </source>
</evidence>
<keyword evidence="4" id="KW-0804">Transcription</keyword>
<keyword evidence="3" id="KW-0175">Coiled coil</keyword>
<feature type="domain" description="Myb-like" evidence="7">
    <location>
        <begin position="22"/>
        <end position="70"/>
    </location>
</feature>
<gene>
    <name evidence="9" type="ORF">L1049_006504</name>
</gene>
<feature type="compositionally biased region" description="Polar residues" evidence="6">
    <location>
        <begin position="307"/>
        <end position="324"/>
    </location>
</feature>
<feature type="domain" description="MYB-CC type transcription factor LHEQLE-containing" evidence="8">
    <location>
        <begin position="147"/>
        <end position="194"/>
    </location>
</feature>
<feature type="compositionally biased region" description="Low complexity" evidence="6">
    <location>
        <begin position="249"/>
        <end position="263"/>
    </location>
</feature>
<keyword evidence="10" id="KW-1185">Reference proteome</keyword>
<dbReference type="PANTHER" id="PTHR31499:SF11">
    <property type="entry name" value="MYB FAMILY TRANSCRIPTION FACTOR PHL8"/>
    <property type="match status" value="1"/>
</dbReference>
<dbReference type="GO" id="GO:0003677">
    <property type="term" value="F:DNA binding"/>
    <property type="evidence" value="ECO:0007669"/>
    <property type="project" value="InterPro"/>
</dbReference>
<name>A0AAP0RHB7_LIQFO</name>
<evidence type="ECO:0000256" key="4">
    <source>
        <dbReference type="ARBA" id="ARBA00023163"/>
    </source>
</evidence>
<keyword evidence="5" id="KW-0539">Nucleus</keyword>
<dbReference type="AlphaFoldDB" id="A0AAP0RHB7"/>
<sequence>MDLQNMQNQDMSLVLSTDAKPRLKWTPELHHRFIEAITQLGGADKATPKTLMRVMGIPGLTLYHLKSHLQAFLFTISLSFFVAHTTYHDIIIRYWCSLLQKYRLGKNQESETCSDNNQEDYRENQNRDVHFNREICDGTHNQINESLQIAQALQMQMEVQRKLHEQIEVQRHLQLRIEAQGKYLQSVLKKAQETLAGYNSSPVGVELAKAELSQLVSMVNTSCPSSSFSELTETRGSNLKDVERKPMRGTGSSMESSLTSSESSGRKEEKQPKKNEGEDTYNECNITSIVLPLMKTHQEDGQPWKSGPSNQASGRKRSGSTISDGNCAEQPPAKKSPAQKEKTGDQLRMLGSSEMLDLNSQYQIDIDSCPKAIDLNCQE</sequence>
<dbReference type="InterPro" id="IPR006447">
    <property type="entry name" value="Myb_dom_plants"/>
</dbReference>
<evidence type="ECO:0000256" key="5">
    <source>
        <dbReference type="ARBA" id="ARBA00023242"/>
    </source>
</evidence>
<comment type="similarity">
    <text evidence="1">Belongs to the MYB-CC family.</text>
</comment>
<dbReference type="PANTHER" id="PTHR31499">
    <property type="entry name" value="MYB FAMILY TRANSCRIPTION FACTOR PHL11"/>
    <property type="match status" value="1"/>
</dbReference>
<evidence type="ECO:0000259" key="8">
    <source>
        <dbReference type="Pfam" id="PF14379"/>
    </source>
</evidence>
<dbReference type="Proteomes" id="UP001415857">
    <property type="component" value="Unassembled WGS sequence"/>
</dbReference>
<dbReference type="EMBL" id="JBBPBK010000010">
    <property type="protein sequence ID" value="KAK9276965.1"/>
    <property type="molecule type" value="Genomic_DNA"/>
</dbReference>
<dbReference type="Gene3D" id="1.10.10.60">
    <property type="entry name" value="Homeodomain-like"/>
    <property type="match status" value="1"/>
</dbReference>
<comment type="caution">
    <text evidence="9">The sequence shown here is derived from an EMBL/GenBank/DDBJ whole genome shotgun (WGS) entry which is preliminary data.</text>
</comment>
<dbReference type="SUPFAM" id="SSF46689">
    <property type="entry name" value="Homeodomain-like"/>
    <property type="match status" value="1"/>
</dbReference>
<accession>A0AAP0RHB7</accession>
<evidence type="ECO:0000259" key="7">
    <source>
        <dbReference type="Pfam" id="PF00249"/>
    </source>
</evidence>
<proteinExistence type="inferred from homology"/>
<dbReference type="Pfam" id="PF14379">
    <property type="entry name" value="Myb_CC_LHEQLE"/>
    <property type="match status" value="1"/>
</dbReference>
<evidence type="ECO:0000256" key="2">
    <source>
        <dbReference type="ARBA" id="ARBA00023015"/>
    </source>
</evidence>